<dbReference type="InterPro" id="IPR016288">
    <property type="entry name" value="Beta_cellobiohydrolase"/>
</dbReference>
<keyword evidence="1" id="KW-0119">Carbohydrate metabolism</keyword>
<keyword evidence="1" id="KW-0624">Polysaccharide degradation</keyword>
<dbReference type="PANTHER" id="PTHR34876">
    <property type="match status" value="1"/>
</dbReference>
<dbReference type="SUPFAM" id="SSF51989">
    <property type="entry name" value="Glycosyl hydrolases family 6, cellulases"/>
    <property type="match status" value="1"/>
</dbReference>
<dbReference type="EMBL" id="JAZAVJ010000019">
    <property type="protein sequence ID" value="KAK7421951.1"/>
    <property type="molecule type" value="Genomic_DNA"/>
</dbReference>
<keyword evidence="1" id="KW-0136">Cellulose degradation</keyword>
<dbReference type="InterPro" id="IPR036434">
    <property type="entry name" value="Beta_cellobiohydrolase_sf"/>
</dbReference>
<accession>A0ABR1HN22</accession>
<dbReference type="Gene3D" id="3.20.20.40">
    <property type="entry name" value="1, 4-beta cellobiohydrolase"/>
    <property type="match status" value="1"/>
</dbReference>
<dbReference type="EC" id="3.2.1.-" evidence="1"/>
<gene>
    <name evidence="2" type="ORF">QQX98_001946</name>
</gene>
<evidence type="ECO:0000313" key="2">
    <source>
        <dbReference type="EMBL" id="KAK7421951.1"/>
    </source>
</evidence>
<dbReference type="PIRSF" id="PIRSF001100">
    <property type="entry name" value="Beta_cellobiohydrolase"/>
    <property type="match status" value="1"/>
</dbReference>
<keyword evidence="1" id="KW-0326">Glycosidase</keyword>
<keyword evidence="3" id="KW-1185">Reference proteome</keyword>
<proteinExistence type="inferred from homology"/>
<sequence>MDSQPMDTQSIIHAAQNASNNPWSGKIFFANPGWAEKLEPTYNLFKQLGDENNAAKVRVLQNTGTFVWISSIGNLPDIDTAIQSARAKEAETGQQQIVGLVLYNIPGRDYSGGSSPNNIPATEEGLQRYKDHFVKPFAAKVAAVPDLNFAIILEPDVLGNLVTVKDPYFKQNVAHFYERGTAYSIMSLQFTHVSLYLDTANGGWVGWDDALEPGEYHLSIMGISVTKSTIAAKQLARILKRARDHSSNRTKIRGFSTNVSNFNPFNAEIPEPYTQGSRSSDESRFIEALVPYLKKQGLPLHFIVDQSRVALPGARATWGAFGNVHPAKFGLRPGTRVDNKYVDQIVWVKPAGESDGNGPDMEWSGAPEAGAWFPEYVEMMVRNSEF</sequence>
<dbReference type="PANTHER" id="PTHR34876:SF10">
    <property type="entry name" value="GLUCANASE"/>
    <property type="match status" value="1"/>
</dbReference>
<evidence type="ECO:0000256" key="1">
    <source>
        <dbReference type="RuleBase" id="RU361186"/>
    </source>
</evidence>
<organism evidence="2 3">
    <name type="scientific">Neonectria punicea</name>
    <dbReference type="NCBI Taxonomy" id="979145"/>
    <lineage>
        <taxon>Eukaryota</taxon>
        <taxon>Fungi</taxon>
        <taxon>Dikarya</taxon>
        <taxon>Ascomycota</taxon>
        <taxon>Pezizomycotina</taxon>
        <taxon>Sordariomycetes</taxon>
        <taxon>Hypocreomycetidae</taxon>
        <taxon>Hypocreales</taxon>
        <taxon>Nectriaceae</taxon>
        <taxon>Neonectria</taxon>
    </lineage>
</organism>
<dbReference type="Proteomes" id="UP001498476">
    <property type="component" value="Unassembled WGS sequence"/>
</dbReference>
<protein>
    <recommendedName>
        <fullName evidence="1">Glucanase</fullName>
        <ecNumber evidence="1">3.2.1.-</ecNumber>
    </recommendedName>
</protein>
<comment type="caution">
    <text evidence="2">The sequence shown here is derived from an EMBL/GenBank/DDBJ whole genome shotgun (WGS) entry which is preliminary data.</text>
</comment>
<name>A0ABR1HN22_9HYPO</name>
<dbReference type="Pfam" id="PF01341">
    <property type="entry name" value="Glyco_hydro_6"/>
    <property type="match status" value="1"/>
</dbReference>
<dbReference type="PRINTS" id="PR00733">
    <property type="entry name" value="GLHYDRLASE6"/>
</dbReference>
<comment type="similarity">
    <text evidence="1">Belongs to the glycosyl hydrolase family 6.</text>
</comment>
<keyword evidence="1" id="KW-0378">Hydrolase</keyword>
<reference evidence="2 3" key="1">
    <citation type="journal article" date="2025" name="Microbiol. Resour. Announc.">
        <title>Draft genome sequences for Neonectria magnoliae and Neonectria punicea, canker pathogens of Liriodendron tulipifera and Acer saccharum in West Virginia.</title>
        <authorList>
            <person name="Petronek H.M."/>
            <person name="Kasson M.T."/>
            <person name="Metheny A.M."/>
            <person name="Stauder C.M."/>
            <person name="Lovett B."/>
            <person name="Lynch S.C."/>
            <person name="Garnas J.R."/>
            <person name="Kasson L.R."/>
            <person name="Stajich J.E."/>
        </authorList>
    </citation>
    <scope>NUCLEOTIDE SEQUENCE [LARGE SCALE GENOMIC DNA]</scope>
    <source>
        <strain evidence="2 3">NRRL 64653</strain>
    </source>
</reference>
<evidence type="ECO:0000313" key="3">
    <source>
        <dbReference type="Proteomes" id="UP001498476"/>
    </source>
</evidence>